<dbReference type="Proteomes" id="UP000800235">
    <property type="component" value="Unassembled WGS sequence"/>
</dbReference>
<reference evidence="2" key="1">
    <citation type="journal article" date="2020" name="Stud. Mycol.">
        <title>101 Dothideomycetes genomes: a test case for predicting lifestyles and emergence of pathogens.</title>
        <authorList>
            <person name="Haridas S."/>
            <person name="Albert R."/>
            <person name="Binder M."/>
            <person name="Bloem J."/>
            <person name="Labutti K."/>
            <person name="Salamov A."/>
            <person name="Andreopoulos B."/>
            <person name="Baker S."/>
            <person name="Barry K."/>
            <person name="Bills G."/>
            <person name="Bluhm B."/>
            <person name="Cannon C."/>
            <person name="Castanera R."/>
            <person name="Culley D."/>
            <person name="Daum C."/>
            <person name="Ezra D."/>
            <person name="Gonzalez J."/>
            <person name="Henrissat B."/>
            <person name="Kuo A."/>
            <person name="Liang C."/>
            <person name="Lipzen A."/>
            <person name="Lutzoni F."/>
            <person name="Magnuson J."/>
            <person name="Mondo S."/>
            <person name="Nolan M."/>
            <person name="Ohm R."/>
            <person name="Pangilinan J."/>
            <person name="Park H.-J."/>
            <person name="Ramirez L."/>
            <person name="Alfaro M."/>
            <person name="Sun H."/>
            <person name="Tritt A."/>
            <person name="Yoshinaga Y."/>
            <person name="Zwiers L.-H."/>
            <person name="Turgeon B."/>
            <person name="Goodwin S."/>
            <person name="Spatafora J."/>
            <person name="Crous P."/>
            <person name="Grigoriev I."/>
        </authorList>
    </citation>
    <scope>NUCLEOTIDE SEQUENCE</scope>
    <source>
        <strain evidence="2">CBS 130266</strain>
    </source>
</reference>
<proteinExistence type="predicted"/>
<dbReference type="AlphaFoldDB" id="A0A9P4NNQ8"/>
<feature type="region of interest" description="Disordered" evidence="1">
    <location>
        <begin position="473"/>
        <end position="525"/>
    </location>
</feature>
<dbReference type="EMBL" id="MU007049">
    <property type="protein sequence ID" value="KAF2429235.1"/>
    <property type="molecule type" value="Genomic_DNA"/>
</dbReference>
<feature type="compositionally biased region" description="Polar residues" evidence="1">
    <location>
        <begin position="614"/>
        <end position="629"/>
    </location>
</feature>
<feature type="region of interest" description="Disordered" evidence="1">
    <location>
        <begin position="541"/>
        <end position="629"/>
    </location>
</feature>
<sequence length="629" mass="69255">MPDPTIYSEDQNLSIIEPQGAEIDKLLNMHNRIDNANAVNAPKMEDANRTDRGFSLSTTSSFHSDLDTTLIDANTDGANHHIDFVYPRPGNSQPPSVHGSSMVNGWTSTCSIYSTDLEPYKPKTVIDLVAKAVEQHYHGSRNSKKIRHWQNDSAVAEWICSVPKECDPMPLGDTVKLTLRDEADNFDSDEDEECARLEITSSPAAPHRHASHEVEYVQSEVDRFIAELQSLVSTPYDHQDFTPMEPALKPAPVAISARILEKEAGIIDLGQAEPSLFVLSRSHLARLNAKNDPTASPKRQKSMRFILPGGHRSRNQDPRALPSRPIGLSAGNFVRSASVRLGFGDRQGNESSGKEVDAHPKMGPWKSDNPFVQHQATREHPLNEERTRAITEKQTEARAEKSKVQGLVREFSTRVGLRGLRHERPQPNVPLDRSRNVSGGPNGKAPWVPAGKILERRTDGDQEGLMRRVSSRMGFPGKRNISGDSTVTRPQIITGAHDTKPPSAENTSTAEPHGQGIQGSRGLSANESIFPALRLNRRGAVRNSRENPIPARIGNSSRPVSGAEESGSDQPTNAYRPRKPSWTSLPTSRPYREIMAEAEAQEKAEADAAAAQDRQSGLQGSQTTMSEEW</sequence>
<keyword evidence="3" id="KW-1185">Reference proteome</keyword>
<organism evidence="2 3">
    <name type="scientific">Tothia fuscella</name>
    <dbReference type="NCBI Taxonomy" id="1048955"/>
    <lineage>
        <taxon>Eukaryota</taxon>
        <taxon>Fungi</taxon>
        <taxon>Dikarya</taxon>
        <taxon>Ascomycota</taxon>
        <taxon>Pezizomycotina</taxon>
        <taxon>Dothideomycetes</taxon>
        <taxon>Pleosporomycetidae</taxon>
        <taxon>Venturiales</taxon>
        <taxon>Cylindrosympodiaceae</taxon>
        <taxon>Tothia</taxon>
    </lineage>
</organism>
<name>A0A9P4NNQ8_9PEZI</name>
<comment type="caution">
    <text evidence="2">The sequence shown here is derived from an EMBL/GenBank/DDBJ whole genome shotgun (WGS) entry which is preliminary data.</text>
</comment>
<feature type="region of interest" description="Disordered" evidence="1">
    <location>
        <begin position="422"/>
        <end position="448"/>
    </location>
</feature>
<evidence type="ECO:0000256" key="1">
    <source>
        <dbReference type="SAM" id="MobiDB-lite"/>
    </source>
</evidence>
<feature type="compositionally biased region" description="Polar residues" evidence="1">
    <location>
        <begin position="482"/>
        <end position="491"/>
    </location>
</feature>
<feature type="compositionally biased region" description="Basic and acidic residues" evidence="1">
    <location>
        <begin position="590"/>
        <end position="606"/>
    </location>
</feature>
<gene>
    <name evidence="2" type="ORF">EJ08DRAFT_304497</name>
</gene>
<feature type="region of interest" description="Disordered" evidence="1">
    <location>
        <begin position="308"/>
        <end position="327"/>
    </location>
</feature>
<feature type="region of interest" description="Disordered" evidence="1">
    <location>
        <begin position="343"/>
        <end position="364"/>
    </location>
</feature>
<evidence type="ECO:0000313" key="2">
    <source>
        <dbReference type="EMBL" id="KAF2429235.1"/>
    </source>
</evidence>
<protein>
    <submittedName>
        <fullName evidence="2">Uncharacterized protein</fullName>
    </submittedName>
</protein>
<accession>A0A9P4NNQ8</accession>
<evidence type="ECO:0000313" key="3">
    <source>
        <dbReference type="Proteomes" id="UP000800235"/>
    </source>
</evidence>